<evidence type="ECO:0000256" key="2">
    <source>
        <dbReference type="ARBA" id="ARBA00009298"/>
    </source>
</evidence>
<dbReference type="EMBL" id="BAABRN010000003">
    <property type="protein sequence ID" value="GAA5500743.1"/>
    <property type="molecule type" value="Genomic_DNA"/>
</dbReference>
<feature type="domain" description="MgtC/SapB/SrpB/YhiD N-terminal" evidence="8">
    <location>
        <begin position="11"/>
        <end position="142"/>
    </location>
</feature>
<feature type="transmembrane region" description="Helical" evidence="7">
    <location>
        <begin position="110"/>
        <end position="135"/>
    </location>
</feature>
<evidence type="ECO:0000313" key="10">
    <source>
        <dbReference type="Proteomes" id="UP001458946"/>
    </source>
</evidence>
<comment type="subcellular location">
    <subcellularLocation>
        <location evidence="1">Cell membrane</location>
        <topology evidence="1">Multi-pass membrane protein</topology>
    </subcellularLocation>
</comment>
<dbReference type="PANTHER" id="PTHR33778:SF1">
    <property type="entry name" value="MAGNESIUM TRANSPORTER YHID-RELATED"/>
    <property type="match status" value="1"/>
</dbReference>
<evidence type="ECO:0000256" key="1">
    <source>
        <dbReference type="ARBA" id="ARBA00004651"/>
    </source>
</evidence>
<keyword evidence="6 7" id="KW-0472">Membrane</keyword>
<organism evidence="9 10">
    <name type="scientific">Deinococcus xinjiangensis</name>
    <dbReference type="NCBI Taxonomy" id="457454"/>
    <lineage>
        <taxon>Bacteria</taxon>
        <taxon>Thermotogati</taxon>
        <taxon>Deinococcota</taxon>
        <taxon>Deinococci</taxon>
        <taxon>Deinococcales</taxon>
        <taxon>Deinococcaceae</taxon>
        <taxon>Deinococcus</taxon>
    </lineage>
</organism>
<accession>A0ABP9V632</accession>
<keyword evidence="4 7" id="KW-0812">Transmembrane</keyword>
<dbReference type="Proteomes" id="UP001458946">
    <property type="component" value="Unassembled WGS sequence"/>
</dbReference>
<evidence type="ECO:0000256" key="5">
    <source>
        <dbReference type="ARBA" id="ARBA00022989"/>
    </source>
</evidence>
<gene>
    <name evidence="9" type="primary">sapB</name>
    <name evidence="9" type="ORF">Dxin01_00468</name>
</gene>
<evidence type="ECO:0000256" key="3">
    <source>
        <dbReference type="ARBA" id="ARBA00022475"/>
    </source>
</evidence>
<comment type="caution">
    <text evidence="9">The sequence shown here is derived from an EMBL/GenBank/DDBJ whole genome shotgun (WGS) entry which is preliminary data.</text>
</comment>
<evidence type="ECO:0000256" key="4">
    <source>
        <dbReference type="ARBA" id="ARBA00022692"/>
    </source>
</evidence>
<evidence type="ECO:0000313" key="9">
    <source>
        <dbReference type="EMBL" id="GAA5500743.1"/>
    </source>
</evidence>
<feature type="transmembrane region" description="Helical" evidence="7">
    <location>
        <begin position="70"/>
        <end position="90"/>
    </location>
</feature>
<feature type="transmembrane region" description="Helical" evidence="7">
    <location>
        <begin position="38"/>
        <end position="58"/>
    </location>
</feature>
<dbReference type="Pfam" id="PF02308">
    <property type="entry name" value="MgtC"/>
    <property type="match status" value="1"/>
</dbReference>
<keyword evidence="10" id="KW-1185">Reference proteome</keyword>
<proteinExistence type="inferred from homology"/>
<comment type="similarity">
    <text evidence="2">Belongs to the MgtC/SapB family.</text>
</comment>
<dbReference type="InterPro" id="IPR003416">
    <property type="entry name" value="MgtC/SapB/SrpB/YhiD_fam"/>
</dbReference>
<keyword evidence="5 7" id="KW-1133">Transmembrane helix</keyword>
<protein>
    <submittedName>
        <fullName evidence="9">Protein SapB</fullName>
    </submittedName>
</protein>
<reference evidence="9 10" key="1">
    <citation type="submission" date="2024-02" db="EMBL/GenBank/DDBJ databases">
        <title>Deinococcus xinjiangensis NBRC 107630.</title>
        <authorList>
            <person name="Ichikawa N."/>
            <person name="Katano-Makiyama Y."/>
            <person name="Hidaka K."/>
        </authorList>
    </citation>
    <scope>NUCLEOTIDE SEQUENCE [LARGE SCALE GENOMIC DNA]</scope>
    <source>
        <strain evidence="9 10">NBRC 107630</strain>
    </source>
</reference>
<sequence length="161" mass="16898">MPSDLQLALPLLAALLLSSVVGLERELSQASVGLRTHALVGFTTALLVVLADLTIQYFGAASPLMKFDPLAVLGATVSGVSFLGAGAIIASSTTERRQSLTSAASILGTASLGVTCGLQHYLLAVIVALVMLLILNGYRWIEVKLLETHTVENKESHQSVE</sequence>
<evidence type="ECO:0000259" key="8">
    <source>
        <dbReference type="Pfam" id="PF02308"/>
    </source>
</evidence>
<evidence type="ECO:0000256" key="7">
    <source>
        <dbReference type="SAM" id="Phobius"/>
    </source>
</evidence>
<dbReference type="RefSeq" id="WP_353540723.1">
    <property type="nucleotide sequence ID" value="NZ_BAABRN010000003.1"/>
</dbReference>
<dbReference type="PRINTS" id="PR01837">
    <property type="entry name" value="MGTCSAPBPROT"/>
</dbReference>
<evidence type="ECO:0000256" key="6">
    <source>
        <dbReference type="ARBA" id="ARBA00023136"/>
    </source>
</evidence>
<keyword evidence="3" id="KW-1003">Cell membrane</keyword>
<dbReference type="InterPro" id="IPR049177">
    <property type="entry name" value="MgtC_SapB_SrpB_YhiD_N"/>
</dbReference>
<dbReference type="PANTHER" id="PTHR33778">
    <property type="entry name" value="PROTEIN MGTC"/>
    <property type="match status" value="1"/>
</dbReference>
<name>A0ABP9V632_9DEIO</name>